<feature type="region of interest" description="Disordered" evidence="2">
    <location>
        <begin position="439"/>
        <end position="490"/>
    </location>
</feature>
<feature type="domain" description="Vps72/YL1 C-terminal" evidence="3">
    <location>
        <begin position="370"/>
        <end position="399"/>
    </location>
</feature>
<evidence type="ECO:0000313" key="4">
    <source>
        <dbReference type="EMBL" id="KAG7346298.1"/>
    </source>
</evidence>
<feature type="compositionally biased region" description="Polar residues" evidence="2">
    <location>
        <begin position="143"/>
        <end position="157"/>
    </location>
</feature>
<dbReference type="GO" id="GO:0005634">
    <property type="term" value="C:nucleus"/>
    <property type="evidence" value="ECO:0007669"/>
    <property type="project" value="TreeGrafter"/>
</dbReference>
<reference evidence="4" key="2">
    <citation type="submission" date="2021-04" db="EMBL/GenBank/DDBJ databases">
        <authorList>
            <person name="Podell S."/>
        </authorList>
    </citation>
    <scope>NUCLEOTIDE SEQUENCE</scope>
    <source>
        <strain evidence="4">Hildebrandi</strain>
    </source>
</reference>
<dbReference type="Proteomes" id="UP000693970">
    <property type="component" value="Unassembled WGS sequence"/>
</dbReference>
<dbReference type="PANTHER" id="PTHR13275:SF4">
    <property type="entry name" value="VACUOLAR PROTEIN SORTING-ASSOCIATED PROTEIN 72 HOMOLOG"/>
    <property type="match status" value="1"/>
</dbReference>
<feature type="region of interest" description="Disordered" evidence="2">
    <location>
        <begin position="143"/>
        <end position="250"/>
    </location>
</feature>
<dbReference type="Pfam" id="PF08265">
    <property type="entry name" value="YL1_C"/>
    <property type="match status" value="1"/>
</dbReference>
<feature type="compositionally biased region" description="Polar residues" evidence="2">
    <location>
        <begin position="164"/>
        <end position="182"/>
    </location>
</feature>
<dbReference type="InterPro" id="IPR046757">
    <property type="entry name" value="YL1_N"/>
</dbReference>
<proteinExistence type="inferred from homology"/>
<dbReference type="AlphaFoldDB" id="A0A9K3KM88"/>
<comment type="similarity">
    <text evidence="1">Belongs to the VPS72/YL1 family.</text>
</comment>
<dbReference type="InterPro" id="IPR013272">
    <property type="entry name" value="Vps72/YL1_C"/>
</dbReference>
<dbReference type="PANTHER" id="PTHR13275">
    <property type="entry name" value="YL-1 PROTEIN TRANSCRIPTION FACTOR-LIKE 1"/>
    <property type="match status" value="1"/>
</dbReference>
<evidence type="ECO:0000259" key="3">
    <source>
        <dbReference type="SMART" id="SM00993"/>
    </source>
</evidence>
<comment type="caution">
    <text evidence="4">The sequence shown here is derived from an EMBL/GenBank/DDBJ whole genome shotgun (WGS) entry which is preliminary data.</text>
</comment>
<evidence type="ECO:0000256" key="2">
    <source>
        <dbReference type="SAM" id="MobiDB-lite"/>
    </source>
</evidence>
<feature type="region of interest" description="Disordered" evidence="2">
    <location>
        <begin position="654"/>
        <end position="690"/>
    </location>
</feature>
<keyword evidence="5" id="KW-1185">Reference proteome</keyword>
<dbReference type="OrthoDB" id="49520at2759"/>
<protein>
    <submittedName>
        <fullName evidence="4">YL1 family nuclear protein</fullName>
    </submittedName>
</protein>
<accession>A0A9K3KM88</accession>
<name>A0A9K3KM88_9STRA</name>
<feature type="compositionally biased region" description="Basic and acidic residues" evidence="2">
    <location>
        <begin position="47"/>
        <end position="61"/>
    </location>
</feature>
<feature type="compositionally biased region" description="Basic and acidic residues" evidence="2">
    <location>
        <begin position="654"/>
        <end position="672"/>
    </location>
</feature>
<dbReference type="EMBL" id="JAGRRH010000021">
    <property type="protein sequence ID" value="KAG7346298.1"/>
    <property type="molecule type" value="Genomic_DNA"/>
</dbReference>
<evidence type="ECO:0000256" key="1">
    <source>
        <dbReference type="ARBA" id="ARBA00006832"/>
    </source>
</evidence>
<feature type="compositionally biased region" description="Basic and acidic residues" evidence="2">
    <location>
        <begin position="203"/>
        <end position="220"/>
    </location>
</feature>
<feature type="compositionally biased region" description="Acidic residues" evidence="2">
    <location>
        <begin position="62"/>
        <end position="79"/>
    </location>
</feature>
<feature type="region of interest" description="Disordered" evidence="2">
    <location>
        <begin position="1"/>
        <end position="103"/>
    </location>
</feature>
<dbReference type="Pfam" id="PF05764">
    <property type="entry name" value="YL1"/>
    <property type="match status" value="1"/>
</dbReference>
<sequence>MASGATGRERRKTAGQRMNTLVGKAQEDDDAFWGHDTWNEDDSGNDSFRESDADSALAKDEFDSDFDDSETDNENEEAAAGELVEAELQKSERVSKHQRKSGAYVDNVASTTSRGVKGSGRRVMGEGFNAGLVLKFPPQMSDSLMMQRPQPQSSSIASPLVASTPFSQSSTSTEVPATQSVPMISLSKPLSNDPVLSKSKIASTRERRSTHGARKLRDSRSAPSHTKSSPSTSRKAASQQSLKSNNRKRYRQEELLMEAIHKTEPENKRWLYARKRIRDQTEVDSNAIALRDRQRGKVVQRFHSRRGCLTTLTFPEMDFVPEILTRHPKQYQEQHLYKELNSSSDAQMEDKVAEGLLQNQRSSTPLSRPVICVVTGKPAKYRDPLTKQPYFDMLAFKELRRRHEAGISIGTTTTKSVSCTTKIMPPVLGEELAEKVTEVGSHIDKKDERKKGSPRKTTLSKKVATMNPKLPFQSPKPPKQMAGKEDTEKFKPDQSLVQLAFSWGNGKDSESSARPVLPSGKRLSRRKWKPSEKILETVAVSLKKDEVVSIPPGLKTKPQLLYKDVSSIPSSQVPSIEPNNIQYPEESIHPTAECLTPCAAATAEGGSKFREQLSIKGDSRKPMKVASLSENSGFAKSSDSRLTDVVDNESAECHLHKESAIHPKDKEIKGTTDKNFAATALNPDQTSLQF</sequence>
<organism evidence="4 5">
    <name type="scientific">Nitzschia inconspicua</name>
    <dbReference type="NCBI Taxonomy" id="303405"/>
    <lineage>
        <taxon>Eukaryota</taxon>
        <taxon>Sar</taxon>
        <taxon>Stramenopiles</taxon>
        <taxon>Ochrophyta</taxon>
        <taxon>Bacillariophyta</taxon>
        <taxon>Bacillariophyceae</taxon>
        <taxon>Bacillariophycidae</taxon>
        <taxon>Bacillariales</taxon>
        <taxon>Bacillariaceae</taxon>
        <taxon>Nitzschia</taxon>
    </lineage>
</organism>
<feature type="compositionally biased region" description="Basic and acidic residues" evidence="2">
    <location>
        <begin position="439"/>
        <end position="451"/>
    </location>
</feature>
<evidence type="ECO:0000313" key="5">
    <source>
        <dbReference type="Proteomes" id="UP000693970"/>
    </source>
</evidence>
<feature type="compositionally biased region" description="Polar residues" evidence="2">
    <location>
        <begin position="221"/>
        <end position="244"/>
    </location>
</feature>
<dbReference type="SMART" id="SM00993">
    <property type="entry name" value="YL1_C"/>
    <property type="match status" value="1"/>
</dbReference>
<reference evidence="4" key="1">
    <citation type="journal article" date="2021" name="Sci. Rep.">
        <title>Diploid genomic architecture of Nitzschia inconspicua, an elite biomass production diatom.</title>
        <authorList>
            <person name="Oliver A."/>
            <person name="Podell S."/>
            <person name="Pinowska A."/>
            <person name="Traller J.C."/>
            <person name="Smith S.R."/>
            <person name="McClure R."/>
            <person name="Beliaev A."/>
            <person name="Bohutskyi P."/>
            <person name="Hill E.A."/>
            <person name="Rabines A."/>
            <person name="Zheng H."/>
            <person name="Allen L.Z."/>
            <person name="Kuo A."/>
            <person name="Grigoriev I.V."/>
            <person name="Allen A.E."/>
            <person name="Hazlebeck D."/>
            <person name="Allen E.E."/>
        </authorList>
    </citation>
    <scope>NUCLEOTIDE SEQUENCE</scope>
    <source>
        <strain evidence="4">Hildebrandi</strain>
    </source>
</reference>
<gene>
    <name evidence="4" type="ORF">IV203_005366</name>
</gene>